<evidence type="ECO:0000256" key="2">
    <source>
        <dbReference type="ARBA" id="ARBA00022475"/>
    </source>
</evidence>
<feature type="transmembrane region" description="Helical" evidence="6">
    <location>
        <begin position="54"/>
        <end position="71"/>
    </location>
</feature>
<dbReference type="RefSeq" id="WP_138688442.1">
    <property type="nucleotide sequence ID" value="NZ_JBHSAZ010000046.1"/>
</dbReference>
<dbReference type="Pfam" id="PF07690">
    <property type="entry name" value="MFS_1"/>
    <property type="match status" value="1"/>
</dbReference>
<feature type="transmembrane region" description="Helical" evidence="6">
    <location>
        <begin position="167"/>
        <end position="187"/>
    </location>
</feature>
<evidence type="ECO:0000256" key="1">
    <source>
        <dbReference type="ARBA" id="ARBA00004651"/>
    </source>
</evidence>
<feature type="transmembrane region" description="Helical" evidence="6">
    <location>
        <begin position="136"/>
        <end position="155"/>
    </location>
</feature>
<keyword evidence="4 6" id="KW-1133">Transmembrane helix</keyword>
<keyword evidence="5 6" id="KW-0472">Membrane</keyword>
<keyword evidence="3 6" id="KW-0812">Transmembrane</keyword>
<feature type="transmembrane region" description="Helical" evidence="6">
    <location>
        <begin position="241"/>
        <end position="260"/>
    </location>
</feature>
<dbReference type="InterPro" id="IPR050189">
    <property type="entry name" value="MFS_Efflux_Transporters"/>
</dbReference>
<evidence type="ECO:0000256" key="6">
    <source>
        <dbReference type="SAM" id="Phobius"/>
    </source>
</evidence>
<feature type="transmembrane region" description="Helical" evidence="6">
    <location>
        <begin position="363"/>
        <end position="380"/>
    </location>
</feature>
<dbReference type="CDD" id="cd17324">
    <property type="entry name" value="MFS_NepI_like"/>
    <property type="match status" value="1"/>
</dbReference>
<feature type="transmembrane region" description="Helical" evidence="6">
    <location>
        <begin position="272"/>
        <end position="290"/>
    </location>
</feature>
<dbReference type="EMBL" id="VCKX01000010">
    <property type="protein sequence ID" value="TMR38251.1"/>
    <property type="molecule type" value="Genomic_DNA"/>
</dbReference>
<dbReference type="PANTHER" id="PTHR43124:SF10">
    <property type="entry name" value="PURINE EFFLUX PUMP PBUE"/>
    <property type="match status" value="1"/>
</dbReference>
<dbReference type="GO" id="GO:0005886">
    <property type="term" value="C:plasma membrane"/>
    <property type="evidence" value="ECO:0007669"/>
    <property type="project" value="UniProtKB-SubCell"/>
</dbReference>
<dbReference type="GO" id="GO:0022857">
    <property type="term" value="F:transmembrane transporter activity"/>
    <property type="evidence" value="ECO:0007669"/>
    <property type="project" value="InterPro"/>
</dbReference>
<evidence type="ECO:0000313" key="9">
    <source>
        <dbReference type="Proteomes" id="UP000306628"/>
    </source>
</evidence>
<evidence type="ECO:0000259" key="7">
    <source>
        <dbReference type="PROSITE" id="PS50850"/>
    </source>
</evidence>
<dbReference type="InterPro" id="IPR036259">
    <property type="entry name" value="MFS_trans_sf"/>
</dbReference>
<gene>
    <name evidence="8" type="ORF">ETD85_05185</name>
</gene>
<dbReference type="OrthoDB" id="3697899at2"/>
<feature type="transmembrane region" description="Helical" evidence="6">
    <location>
        <begin position="208"/>
        <end position="229"/>
    </location>
</feature>
<protein>
    <submittedName>
        <fullName evidence="8">MFS transporter</fullName>
    </submittedName>
</protein>
<dbReference type="PANTHER" id="PTHR43124">
    <property type="entry name" value="PURINE EFFLUX PUMP PBUE"/>
    <property type="match status" value="1"/>
</dbReference>
<evidence type="ECO:0000256" key="5">
    <source>
        <dbReference type="ARBA" id="ARBA00023136"/>
    </source>
</evidence>
<feature type="transmembrane region" description="Helical" evidence="6">
    <location>
        <begin position="78"/>
        <end position="95"/>
    </location>
</feature>
<dbReference type="PROSITE" id="PS50850">
    <property type="entry name" value="MFS"/>
    <property type="match status" value="1"/>
</dbReference>
<comment type="subcellular location">
    <subcellularLocation>
        <location evidence="1">Cell membrane</location>
        <topology evidence="1">Multi-pass membrane protein</topology>
    </subcellularLocation>
</comment>
<feature type="transmembrane region" description="Helical" evidence="6">
    <location>
        <begin position="335"/>
        <end position="357"/>
    </location>
</feature>
<feature type="transmembrane region" description="Helical" evidence="6">
    <location>
        <begin position="101"/>
        <end position="124"/>
    </location>
</feature>
<evidence type="ECO:0000313" key="8">
    <source>
        <dbReference type="EMBL" id="TMR38251.1"/>
    </source>
</evidence>
<keyword evidence="9" id="KW-1185">Reference proteome</keyword>
<dbReference type="Proteomes" id="UP000306628">
    <property type="component" value="Unassembled WGS sequence"/>
</dbReference>
<proteinExistence type="predicted"/>
<keyword evidence="2" id="KW-1003">Cell membrane</keyword>
<comment type="caution">
    <text evidence="8">The sequence shown here is derived from an EMBL/GenBank/DDBJ whole genome shotgun (WGS) entry which is preliminary data.</text>
</comment>
<dbReference type="AlphaFoldDB" id="A0A5S4H0N0"/>
<dbReference type="InterPro" id="IPR011701">
    <property type="entry name" value="MFS"/>
</dbReference>
<reference evidence="8 9" key="1">
    <citation type="submission" date="2019-05" db="EMBL/GenBank/DDBJ databases">
        <title>Draft genome sequence of Nonomuraea zeae DSM 100528.</title>
        <authorList>
            <person name="Saricaoglu S."/>
            <person name="Isik K."/>
        </authorList>
    </citation>
    <scope>NUCLEOTIDE SEQUENCE [LARGE SCALE GENOMIC DNA]</scope>
    <source>
        <strain evidence="8 9">DSM 100528</strain>
    </source>
</reference>
<organism evidence="8 9">
    <name type="scientific">Nonomuraea zeae</name>
    <dbReference type="NCBI Taxonomy" id="1642303"/>
    <lineage>
        <taxon>Bacteria</taxon>
        <taxon>Bacillati</taxon>
        <taxon>Actinomycetota</taxon>
        <taxon>Actinomycetes</taxon>
        <taxon>Streptosporangiales</taxon>
        <taxon>Streptosporangiaceae</taxon>
        <taxon>Nonomuraea</taxon>
    </lineage>
</organism>
<feature type="domain" description="Major facilitator superfamily (MFS) profile" evidence="7">
    <location>
        <begin position="12"/>
        <end position="384"/>
    </location>
</feature>
<name>A0A5S4H0N0_9ACTN</name>
<evidence type="ECO:0000256" key="4">
    <source>
        <dbReference type="ARBA" id="ARBA00022989"/>
    </source>
</evidence>
<sequence>MLDVPIRTRPSSALVLALGTFAVGTDAFVVAGFLPEMAASLHVSEAAAGQSTTVFAAAYAIGSPVLATLTARLPRRRLLVGALIVLGLANVGSALAPSLPILIATRVLAALGAAAYTPNAGAVAASLVRPESRARALAVVVGGLTIATALGVPLGNVAAQWLGWRSALGLVAGLSGVVAAGVFAIMPRLPGGPQVPLRSRLAVLRHPAVVRVLPLTVLGMAAAYTAYAYSVPALEGVGVSAIGLMLFLYGAGAVAGNLLSGYATDRWGARRVLAIGYVLMALTMGILAWLAASDVAIPVAVGVLMVGWGASSWCQTPPQQHRLISAAPGEAALLVSLNSSAIYAGIGLGTVLGGMTLTWEVSWMYGTAALLAAAALAVTLRKPR</sequence>
<evidence type="ECO:0000256" key="3">
    <source>
        <dbReference type="ARBA" id="ARBA00022692"/>
    </source>
</evidence>
<dbReference type="InterPro" id="IPR020846">
    <property type="entry name" value="MFS_dom"/>
</dbReference>
<dbReference type="SUPFAM" id="SSF103473">
    <property type="entry name" value="MFS general substrate transporter"/>
    <property type="match status" value="1"/>
</dbReference>
<feature type="transmembrane region" description="Helical" evidence="6">
    <location>
        <begin position="296"/>
        <end position="314"/>
    </location>
</feature>
<dbReference type="Gene3D" id="1.20.1250.20">
    <property type="entry name" value="MFS general substrate transporter like domains"/>
    <property type="match status" value="1"/>
</dbReference>
<feature type="transmembrane region" description="Helical" evidence="6">
    <location>
        <begin position="12"/>
        <end position="34"/>
    </location>
</feature>
<accession>A0A5S4H0N0</accession>